<proteinExistence type="predicted"/>
<evidence type="ECO:0000313" key="1">
    <source>
        <dbReference type="EMBL" id="BDV42417.1"/>
    </source>
</evidence>
<organism evidence="1 2">
    <name type="scientific">Geotalea uraniireducens</name>
    <dbReference type="NCBI Taxonomy" id="351604"/>
    <lineage>
        <taxon>Bacteria</taxon>
        <taxon>Pseudomonadati</taxon>
        <taxon>Thermodesulfobacteriota</taxon>
        <taxon>Desulfuromonadia</taxon>
        <taxon>Geobacterales</taxon>
        <taxon>Geobacteraceae</taxon>
        <taxon>Geotalea</taxon>
    </lineage>
</organism>
<dbReference type="Proteomes" id="UP001317705">
    <property type="component" value="Chromosome"/>
</dbReference>
<protein>
    <recommendedName>
        <fullName evidence="3">CopG family transcriptional regulator</fullName>
    </recommendedName>
</protein>
<accession>A0ABM8EJ73</accession>
<dbReference type="RefSeq" id="WP_282002865.1">
    <property type="nucleotide sequence ID" value="NZ_AP027151.1"/>
</dbReference>
<evidence type="ECO:0000313" key="2">
    <source>
        <dbReference type="Proteomes" id="UP001317705"/>
    </source>
</evidence>
<keyword evidence="2" id="KW-1185">Reference proteome</keyword>
<sequence>MGATKPDPRNNVLSCRVSDDTKHCVEHALAGRTIQQFLHAAIEEKLIAERQGRIDALIRDAI</sequence>
<dbReference type="EMBL" id="AP027151">
    <property type="protein sequence ID" value="BDV42417.1"/>
    <property type="molecule type" value="Genomic_DNA"/>
</dbReference>
<name>A0ABM8EJ73_9BACT</name>
<evidence type="ECO:0008006" key="3">
    <source>
        <dbReference type="Google" id="ProtNLM"/>
    </source>
</evidence>
<reference evidence="1 2" key="1">
    <citation type="submission" date="2022-12" db="EMBL/GenBank/DDBJ databases">
        <title>Polyphasic characterization of Geotalea uranireducens NIT-SL11 newly isolated from a complex of sewage sludge and microbially reduced graphene oxide.</title>
        <authorList>
            <person name="Xie L."/>
            <person name="Yoshida N."/>
            <person name="Meng L."/>
        </authorList>
    </citation>
    <scope>NUCLEOTIDE SEQUENCE [LARGE SCALE GENOMIC DNA]</scope>
    <source>
        <strain evidence="1 2">NIT-SL11</strain>
    </source>
</reference>
<gene>
    <name evidence="1" type="ORF">GURASL_13400</name>
</gene>